<dbReference type="Proteomes" id="UP000261031">
    <property type="component" value="Unassembled WGS sequence"/>
</dbReference>
<evidence type="ECO:0000259" key="2">
    <source>
        <dbReference type="Pfam" id="PF10647"/>
    </source>
</evidence>
<feature type="domain" description="Lipoprotein LpqB C-terminal" evidence="2">
    <location>
        <begin position="386"/>
        <end position="563"/>
    </location>
</feature>
<dbReference type="EMBL" id="QSWD01000004">
    <property type="protein sequence ID" value="RGP02329.1"/>
    <property type="molecule type" value="Genomic_DNA"/>
</dbReference>
<reference evidence="4 5" key="1">
    <citation type="submission" date="2018-08" db="EMBL/GenBank/DDBJ databases">
        <title>A genome reference for cultivated species of the human gut microbiota.</title>
        <authorList>
            <person name="Zou Y."/>
            <person name="Xue W."/>
            <person name="Luo G."/>
        </authorList>
    </citation>
    <scope>NUCLEOTIDE SEQUENCE [LARGE SCALE GENOMIC DNA]</scope>
    <source>
        <strain evidence="4 5">OF05-12</strain>
    </source>
</reference>
<evidence type="ECO:0000313" key="5">
    <source>
        <dbReference type="Proteomes" id="UP000261031"/>
    </source>
</evidence>
<gene>
    <name evidence="4" type="ORF">DXA79_07345</name>
</gene>
<dbReference type="Pfam" id="PF25976">
    <property type="entry name" value="LpqB_N"/>
    <property type="match status" value="1"/>
</dbReference>
<dbReference type="Pfam" id="PF10647">
    <property type="entry name" value="Gmad1"/>
    <property type="match status" value="1"/>
</dbReference>
<evidence type="ECO:0000259" key="3">
    <source>
        <dbReference type="Pfam" id="PF25976"/>
    </source>
</evidence>
<name>A0A3E5HKI2_BIFPS</name>
<feature type="signal peptide" evidence="1">
    <location>
        <begin position="1"/>
        <end position="27"/>
    </location>
</feature>
<keyword evidence="1" id="KW-0732">Signal</keyword>
<protein>
    <submittedName>
        <fullName evidence="4">Uncharacterized protein</fullName>
    </submittedName>
</protein>
<evidence type="ECO:0000256" key="1">
    <source>
        <dbReference type="SAM" id="SignalP"/>
    </source>
</evidence>
<sequence>MTAKNIRRVIAAVSLVVLLGCSMMHLAGCSSILGLPEDGPVQTMTPEEQSTRRVFTSPDGPADDAQPEAIVKGFFDVMPAGVQSDGFATGKQFLTDGAASRWNADNRTTVYADVPKFVRKASTVESGQGGQKTVVSVSLQIQGELDAHGVYTAVASGGAKTYDFSLSKVRGQWRISKLPTGVMISSYDFEQVYRQVSLYQLGSSEKELIPDVRWLCWRDWRTRAVQELLAGNAAWLEGAVSDTNTKRIVLQPDGVQMRDSVMEMSLSSAMERMTDAERGILVRQIRLSLGDGSAETEIKVMSGNHDYSHADDSSSLDAQTPLNPMYTLSVGNIISLKSYSAIRVAQTDLSDVRSFVFSAQGGAVLGRDGYVKRLAEDGSTHALMFSGRMMKTICKGNDSEIWGIDTSGKHIMVDDAGTVLTLDVPGLVSAQTLHSMRLSPEGDRIAFSIESDGGAQSGVAIIGICRDHDGSVAGLSQAFALVSTQSNVSMMTFYNDVTFLYATQYERGRAQIGRRQMVPGPETSQALPDNGAVDMATGEVGTYRRLVVLDHLGVARTVDGSLDGAWTIADSQVTSLSVQ</sequence>
<dbReference type="AlphaFoldDB" id="A0A3E5HKI2"/>
<accession>A0A3E5HKI2</accession>
<dbReference type="PROSITE" id="PS51257">
    <property type="entry name" value="PROKAR_LIPOPROTEIN"/>
    <property type="match status" value="1"/>
</dbReference>
<feature type="chain" id="PRO_5043994414" evidence="1">
    <location>
        <begin position="28"/>
        <end position="579"/>
    </location>
</feature>
<feature type="domain" description="Lipoprotein LpqB N-terminal" evidence="3">
    <location>
        <begin position="60"/>
        <end position="190"/>
    </location>
</feature>
<comment type="caution">
    <text evidence="4">The sequence shown here is derived from an EMBL/GenBank/DDBJ whole genome shotgun (WGS) entry which is preliminary data.</text>
</comment>
<dbReference type="InterPro" id="IPR059026">
    <property type="entry name" value="LpqB_N"/>
</dbReference>
<organism evidence="4 5">
    <name type="scientific">Bifidobacterium pseudocatenulatum</name>
    <dbReference type="NCBI Taxonomy" id="28026"/>
    <lineage>
        <taxon>Bacteria</taxon>
        <taxon>Bacillati</taxon>
        <taxon>Actinomycetota</taxon>
        <taxon>Actinomycetes</taxon>
        <taxon>Bifidobacteriales</taxon>
        <taxon>Bifidobacteriaceae</taxon>
        <taxon>Bifidobacterium</taxon>
    </lineage>
</organism>
<proteinExistence type="predicted"/>
<dbReference type="RefSeq" id="WP_080775716.1">
    <property type="nucleotide sequence ID" value="NZ_CDPW01000001.1"/>
</dbReference>
<dbReference type="InterPro" id="IPR018910">
    <property type="entry name" value="LpqB_C"/>
</dbReference>
<evidence type="ECO:0000313" key="4">
    <source>
        <dbReference type="EMBL" id="RGP02329.1"/>
    </source>
</evidence>